<dbReference type="Pfam" id="PF13242">
    <property type="entry name" value="Hydrolase_like"/>
    <property type="match status" value="1"/>
</dbReference>
<sequence length="341" mass="36213">MSNHQHVVKRPVIAALLLDVSGNLHVGSTPTPNAVDSFHRLRQSSIPFRLCSNASKESTATLVKLLDEMGFGISELLPGKDGSGDGSNKVFPPNLVWTSIGAVAQVLKGMGLKRPFFLLSDSARQEVVNAIRQKSDSQPGEEPRVATYDSVVVGLSPRHFDYPSLNTAFRILKGEISATDPPDVAAGGDPCVSSGNTDRAADHPRIPLIATHKAKFIQTESGLSMGPGPFVTALESASGITAHIVGKPTRAFFETVIQDFTAEELGTASAGDAIKGKIAVVGDDVEADLGEGAVELGLWRILVKTGKYRVGDERKPGIVPPDEVFESFSTFIDSLLSDGDR</sequence>
<name>A0A0D2NCY4_HYPSF</name>
<dbReference type="GO" id="GO:0005737">
    <property type="term" value="C:cytoplasm"/>
    <property type="evidence" value="ECO:0007669"/>
    <property type="project" value="TreeGrafter"/>
</dbReference>
<dbReference type="PANTHER" id="PTHR19288:SF46">
    <property type="entry name" value="HALOACID DEHALOGENASE-LIKE HYDROLASE DOMAIN-CONTAINING PROTEIN 2"/>
    <property type="match status" value="1"/>
</dbReference>
<dbReference type="OrthoDB" id="426235at2759"/>
<dbReference type="InterPro" id="IPR036412">
    <property type="entry name" value="HAD-like_sf"/>
</dbReference>
<keyword evidence="2" id="KW-1185">Reference proteome</keyword>
<dbReference type="InterPro" id="IPR023214">
    <property type="entry name" value="HAD_sf"/>
</dbReference>
<dbReference type="PANTHER" id="PTHR19288">
    <property type="entry name" value="4-NITROPHENYLPHOSPHATASE-RELATED"/>
    <property type="match status" value="1"/>
</dbReference>
<evidence type="ECO:0000313" key="1">
    <source>
        <dbReference type="EMBL" id="KJA14471.1"/>
    </source>
</evidence>
<dbReference type="Gene3D" id="3.40.50.1000">
    <property type="entry name" value="HAD superfamily/HAD-like"/>
    <property type="match status" value="2"/>
</dbReference>
<dbReference type="Pfam" id="PF13344">
    <property type="entry name" value="Hydrolase_6"/>
    <property type="match status" value="1"/>
</dbReference>
<dbReference type="InterPro" id="IPR006357">
    <property type="entry name" value="HAD-SF_hydro_IIA"/>
</dbReference>
<proteinExistence type="predicted"/>
<dbReference type="AlphaFoldDB" id="A0A0D2NCY4"/>
<evidence type="ECO:0000313" key="2">
    <source>
        <dbReference type="Proteomes" id="UP000054270"/>
    </source>
</evidence>
<dbReference type="SUPFAM" id="SSF56784">
    <property type="entry name" value="HAD-like"/>
    <property type="match status" value="1"/>
</dbReference>
<reference evidence="2" key="1">
    <citation type="submission" date="2014-04" db="EMBL/GenBank/DDBJ databases">
        <title>Evolutionary Origins and Diversification of the Mycorrhizal Mutualists.</title>
        <authorList>
            <consortium name="DOE Joint Genome Institute"/>
            <consortium name="Mycorrhizal Genomics Consortium"/>
            <person name="Kohler A."/>
            <person name="Kuo A."/>
            <person name="Nagy L.G."/>
            <person name="Floudas D."/>
            <person name="Copeland A."/>
            <person name="Barry K.W."/>
            <person name="Cichocki N."/>
            <person name="Veneault-Fourrey C."/>
            <person name="LaButti K."/>
            <person name="Lindquist E.A."/>
            <person name="Lipzen A."/>
            <person name="Lundell T."/>
            <person name="Morin E."/>
            <person name="Murat C."/>
            <person name="Riley R."/>
            <person name="Ohm R."/>
            <person name="Sun H."/>
            <person name="Tunlid A."/>
            <person name="Henrissat B."/>
            <person name="Grigoriev I.V."/>
            <person name="Hibbett D.S."/>
            <person name="Martin F."/>
        </authorList>
    </citation>
    <scope>NUCLEOTIDE SEQUENCE [LARGE SCALE GENOMIC DNA]</scope>
    <source>
        <strain evidence="2">FD-334 SS-4</strain>
    </source>
</reference>
<dbReference type="Proteomes" id="UP000054270">
    <property type="component" value="Unassembled WGS sequence"/>
</dbReference>
<organism evidence="1 2">
    <name type="scientific">Hypholoma sublateritium (strain FD-334 SS-4)</name>
    <dbReference type="NCBI Taxonomy" id="945553"/>
    <lineage>
        <taxon>Eukaryota</taxon>
        <taxon>Fungi</taxon>
        <taxon>Dikarya</taxon>
        <taxon>Basidiomycota</taxon>
        <taxon>Agaricomycotina</taxon>
        <taxon>Agaricomycetes</taxon>
        <taxon>Agaricomycetidae</taxon>
        <taxon>Agaricales</taxon>
        <taxon>Agaricineae</taxon>
        <taxon>Strophariaceae</taxon>
        <taxon>Hypholoma</taxon>
    </lineage>
</organism>
<dbReference type="OMA" id="HKAKYIQ"/>
<accession>A0A0D2NCY4</accession>
<dbReference type="GO" id="GO:0016791">
    <property type="term" value="F:phosphatase activity"/>
    <property type="evidence" value="ECO:0007669"/>
    <property type="project" value="TreeGrafter"/>
</dbReference>
<protein>
    <submittedName>
        <fullName evidence="1">Uncharacterized protein</fullName>
    </submittedName>
</protein>
<dbReference type="STRING" id="945553.A0A0D2NCY4"/>
<gene>
    <name evidence="1" type="ORF">HYPSUDRAFT_208695</name>
</gene>
<dbReference type="EMBL" id="KN817678">
    <property type="protein sequence ID" value="KJA14471.1"/>
    <property type="molecule type" value="Genomic_DNA"/>
</dbReference>